<evidence type="ECO:0000313" key="4">
    <source>
        <dbReference type="EMBL" id="AXG08484.1"/>
    </source>
</evidence>
<geneLocation type="plasmid" evidence="5">
    <name>pcba1112-01</name>
</geneLocation>
<dbReference type="GeneID" id="37285458"/>
<protein>
    <recommendedName>
        <fullName evidence="3">Cell division protein A N-terminal domain-containing protein</fullName>
    </recommendedName>
</protein>
<keyword evidence="2" id="KW-1133">Transmembrane helix</keyword>
<dbReference type="KEGG" id="haq:DU484_00730"/>
<keyword evidence="4" id="KW-0614">Plasmid</keyword>
<keyword evidence="2" id="KW-0472">Membrane</keyword>
<name>A0A345E8G2_9EURY</name>
<evidence type="ECO:0000313" key="5">
    <source>
        <dbReference type="Proteomes" id="UP000252985"/>
    </source>
</evidence>
<organism evidence="4 5">
    <name type="scientific">Haloplanus rubicundus</name>
    <dbReference type="NCBI Taxonomy" id="1547898"/>
    <lineage>
        <taxon>Archaea</taxon>
        <taxon>Methanobacteriati</taxon>
        <taxon>Methanobacteriota</taxon>
        <taxon>Stenosarchaea group</taxon>
        <taxon>Halobacteria</taxon>
        <taxon>Halobacteriales</taxon>
        <taxon>Haloferacaceae</taxon>
        <taxon>Haloplanus</taxon>
    </lineage>
</organism>
<feature type="region of interest" description="Disordered" evidence="1">
    <location>
        <begin position="487"/>
        <end position="509"/>
    </location>
</feature>
<dbReference type="Pfam" id="PF23600">
    <property type="entry name" value="CdpA_N"/>
    <property type="match status" value="1"/>
</dbReference>
<feature type="compositionally biased region" description="Basic and acidic residues" evidence="1">
    <location>
        <begin position="500"/>
        <end position="509"/>
    </location>
</feature>
<feature type="region of interest" description="Disordered" evidence="1">
    <location>
        <begin position="289"/>
        <end position="312"/>
    </location>
</feature>
<dbReference type="Proteomes" id="UP000252985">
    <property type="component" value="Plasmid pCBA1112-01"/>
</dbReference>
<keyword evidence="2" id="KW-0812">Transmembrane</keyword>
<evidence type="ECO:0000256" key="1">
    <source>
        <dbReference type="SAM" id="MobiDB-lite"/>
    </source>
</evidence>
<feature type="transmembrane region" description="Helical" evidence="2">
    <location>
        <begin position="455"/>
        <end position="475"/>
    </location>
</feature>
<dbReference type="EMBL" id="CP031147">
    <property type="protein sequence ID" value="AXG08484.1"/>
    <property type="molecule type" value="Genomic_DNA"/>
</dbReference>
<accession>A0A345E8G2</accession>
<feature type="transmembrane region" description="Helical" evidence="2">
    <location>
        <begin position="353"/>
        <end position="375"/>
    </location>
</feature>
<proteinExistence type="predicted"/>
<feature type="transmembrane region" description="Helical" evidence="2">
    <location>
        <begin position="395"/>
        <end position="415"/>
    </location>
</feature>
<feature type="domain" description="Cell division protein A N-terminal" evidence="3">
    <location>
        <begin position="346"/>
        <end position="478"/>
    </location>
</feature>
<evidence type="ECO:0000256" key="2">
    <source>
        <dbReference type="SAM" id="Phobius"/>
    </source>
</evidence>
<dbReference type="RefSeq" id="WP_114604808.1">
    <property type="nucleotide sequence ID" value="NZ_CP031147.1"/>
</dbReference>
<reference evidence="4 5" key="1">
    <citation type="submission" date="2018-07" db="EMBL/GenBank/DDBJ databases">
        <title>Genome sequences of Haloplanus sp. CBA1112.</title>
        <authorList>
            <person name="Kim Y.B."/>
            <person name="Roh S.W."/>
        </authorList>
    </citation>
    <scope>NUCLEOTIDE SEQUENCE [LARGE SCALE GENOMIC DNA]</scope>
    <source>
        <strain evidence="4 5">CBA1112</strain>
        <plasmid evidence="5">pcba1112-01</plasmid>
    </source>
</reference>
<sequence>MAAIGRSTLDLVNFENVRDGGVVETPTAYAMLVEIEPREWLTLSEERRSGVYVSFLTFLRGLQFPVQFLTMTTEFDGEQYIEQFVGPESPDAPTAVATPVMGSDGTVLDEAASDTNDSVEEVSTTDGGIATGTGTDAIADSAVLEYGRVAHAEWLDRTLRMANVRDRRFFVAVAVEKGEDESEGGSRFDGVRDALPLPTRSRSVDAEEFYLDEVWARAQRVASQLPRTRVESNILDSREAVLDVLYRVYRGREPPLAFNQGTLVGVADEALTDANGGLLDLESIFEDADREATTAAEESEPEDRPETVGDLPYDGRVQAEYVEAVDGSRLLQWYVRSVGPIGRGETYHSPASVYLGTGTFVASLVLAIVALGAFLGSAQQLPVDAPPLLVREVSFGLAAGSLPTFLLSLVVLLPSRQVAKSLSVLGVGVAAAAIALFEAAYPAQWTSTPTGQTAVVVPVYAAGLFVLVVAVGFAVRSRRVALDHVDDAPAQEAPPVSEDTGARTEASDG</sequence>
<evidence type="ECO:0000259" key="3">
    <source>
        <dbReference type="Pfam" id="PF23600"/>
    </source>
</evidence>
<feature type="transmembrane region" description="Helical" evidence="2">
    <location>
        <begin position="422"/>
        <end position="443"/>
    </location>
</feature>
<gene>
    <name evidence="4" type="ORF">DU484_00730</name>
</gene>
<dbReference type="AlphaFoldDB" id="A0A345E8G2"/>
<dbReference type="InterPro" id="IPR055563">
    <property type="entry name" value="CdpA_N"/>
</dbReference>